<keyword evidence="1" id="KW-0732">Signal</keyword>
<dbReference type="Proteomes" id="UP000187323">
    <property type="component" value="Unassembled WGS sequence"/>
</dbReference>
<evidence type="ECO:0000256" key="1">
    <source>
        <dbReference type="SAM" id="SignalP"/>
    </source>
</evidence>
<dbReference type="InterPro" id="IPR036582">
    <property type="entry name" value="Mao_N_sf"/>
</dbReference>
<organism evidence="3 4">
    <name type="scientific">Paenibacillus odorifer</name>
    <dbReference type="NCBI Taxonomy" id="189426"/>
    <lineage>
        <taxon>Bacteria</taxon>
        <taxon>Bacillati</taxon>
        <taxon>Bacillota</taxon>
        <taxon>Bacilli</taxon>
        <taxon>Bacillales</taxon>
        <taxon>Paenibacillaceae</taxon>
        <taxon>Paenibacillus</taxon>
    </lineage>
</organism>
<protein>
    <recommendedName>
        <fullName evidence="2">Copper amine oxidase-like N-terminal domain-containing protein</fullName>
    </recommendedName>
</protein>
<comment type="caution">
    <text evidence="3">The sequence shown here is derived from an EMBL/GenBank/DDBJ whole genome shotgun (WGS) entry which is preliminary data.</text>
</comment>
<dbReference type="Pfam" id="PF07833">
    <property type="entry name" value="Cu_amine_oxidN1"/>
    <property type="match status" value="1"/>
</dbReference>
<reference evidence="3 4" key="1">
    <citation type="submission" date="2016-10" db="EMBL/GenBank/DDBJ databases">
        <title>Paenibacillus species isolates.</title>
        <authorList>
            <person name="Beno S.M."/>
        </authorList>
    </citation>
    <scope>NUCLEOTIDE SEQUENCE [LARGE SCALE GENOMIC DNA]</scope>
    <source>
        <strain evidence="3 4">FSL H7-0918</strain>
    </source>
</reference>
<dbReference type="Gene3D" id="3.30.457.10">
    <property type="entry name" value="Copper amine oxidase-like, N-terminal domain"/>
    <property type="match status" value="1"/>
</dbReference>
<proteinExistence type="predicted"/>
<name>A0AB36JF58_9BACL</name>
<dbReference type="AlphaFoldDB" id="A0AB36JF58"/>
<dbReference type="EMBL" id="MPTO01000014">
    <property type="protein sequence ID" value="OME19226.1"/>
    <property type="molecule type" value="Genomic_DNA"/>
</dbReference>
<evidence type="ECO:0000313" key="3">
    <source>
        <dbReference type="EMBL" id="OME19226.1"/>
    </source>
</evidence>
<sequence length="370" mass="41837">MTIVICVFASLVLLITTAGAAGTAAKAVNVIMDGIKYPLTKGHPYSENGTTMIPFRMISGKLGTQANWNAANKTLTLQQKENKIVLTVGSSFAKVNGQPVALGAMVVQKDGMTMIPLTVVSNLLSAEVEVDEFSQSVHIHTPGKDLGELDYFGRKIRTTNLPKNYKDYPYILEDIPNEMYEMRHTINYSAGDAETGAQVFSKKELTSEDMAKIIKRMKIGFDLRLNVDYKTINPASYAKESFKYENQSSSIREKEIEEYAEWVKKNKIQIEGAIDPESSVLYYPGTGDYRVRSMFRFRINSFTEYKDLFNDVYFKLAEFRLHEKLKKGVWYEGYADLSISTNYYNPIVGEHFNIDALSSLFENTTLHEVK</sequence>
<accession>A0AB36JF58</accession>
<feature type="domain" description="Copper amine oxidase-like N-terminal" evidence="2">
    <location>
        <begin position="32"/>
        <end position="139"/>
    </location>
</feature>
<gene>
    <name evidence="3" type="ORF">BSK47_16070</name>
</gene>
<evidence type="ECO:0000259" key="2">
    <source>
        <dbReference type="Pfam" id="PF07833"/>
    </source>
</evidence>
<dbReference type="SUPFAM" id="SSF55383">
    <property type="entry name" value="Copper amine oxidase, domain N"/>
    <property type="match status" value="1"/>
</dbReference>
<evidence type="ECO:0000313" key="4">
    <source>
        <dbReference type="Proteomes" id="UP000187323"/>
    </source>
</evidence>
<feature type="chain" id="PRO_5044266748" description="Copper amine oxidase-like N-terminal domain-containing protein" evidence="1">
    <location>
        <begin position="21"/>
        <end position="370"/>
    </location>
</feature>
<feature type="signal peptide" evidence="1">
    <location>
        <begin position="1"/>
        <end position="20"/>
    </location>
</feature>
<dbReference type="InterPro" id="IPR012854">
    <property type="entry name" value="Cu_amine_oxidase-like_N"/>
</dbReference>